<reference evidence="1" key="1">
    <citation type="submission" date="2020-04" db="EMBL/GenBank/DDBJ databases">
        <authorList>
            <person name="Broberg M."/>
        </authorList>
    </citation>
    <scope>NUCLEOTIDE SEQUENCE</scope>
</reference>
<reference evidence="1" key="2">
    <citation type="submission" date="2021-10" db="EMBL/GenBank/DDBJ databases">
        <authorList>
            <person name="Piombo E."/>
        </authorList>
    </citation>
    <scope>NUCLEOTIDE SEQUENCE</scope>
</reference>
<comment type="caution">
    <text evidence="1">The sequence shown here is derived from an EMBL/GenBank/DDBJ whole genome shotgun (WGS) entry which is preliminary data.</text>
</comment>
<keyword evidence="2" id="KW-1185">Reference proteome</keyword>
<evidence type="ECO:0000313" key="2">
    <source>
        <dbReference type="Proteomes" id="UP000836387"/>
    </source>
</evidence>
<organism evidence="1 2">
    <name type="scientific">Clonostachys rosea f. rosea IK726</name>
    <dbReference type="NCBI Taxonomy" id="1349383"/>
    <lineage>
        <taxon>Eukaryota</taxon>
        <taxon>Fungi</taxon>
        <taxon>Dikarya</taxon>
        <taxon>Ascomycota</taxon>
        <taxon>Pezizomycotina</taxon>
        <taxon>Sordariomycetes</taxon>
        <taxon>Hypocreomycetidae</taxon>
        <taxon>Hypocreales</taxon>
        <taxon>Bionectriaceae</taxon>
        <taxon>Clonostachys</taxon>
    </lineage>
</organism>
<name>A0ACA9U1B0_BIOOC</name>
<protein>
    <submittedName>
        <fullName evidence="1">Uncharacterized protein</fullName>
    </submittedName>
</protein>
<proteinExistence type="predicted"/>
<accession>A0ACA9U1B0</accession>
<evidence type="ECO:0000313" key="1">
    <source>
        <dbReference type="EMBL" id="CAG9946462.1"/>
    </source>
</evidence>
<sequence length="104" mass="11641">MYVQSTFAYSSGDRHPKYALVVGEVVQQRVGFAFSSTIVEITTYLAAEASVDSARAESFHGFHYLLILVFAYEVPIRFNGWFPNLRKPKGGQVLVGRTDGEYTI</sequence>
<gene>
    <name evidence="1" type="ORF">CRV2_00005344</name>
</gene>
<dbReference type="Proteomes" id="UP000836387">
    <property type="component" value="Unassembled WGS sequence"/>
</dbReference>
<dbReference type="EMBL" id="CADEHS020000010">
    <property type="protein sequence ID" value="CAG9946462.1"/>
    <property type="molecule type" value="Genomic_DNA"/>
</dbReference>